<gene>
    <name evidence="2" type="ORF">D1953_14640</name>
</gene>
<dbReference type="RefSeq" id="WP_119117931.1">
    <property type="nucleotide sequence ID" value="NZ_QWVS01000028.1"/>
</dbReference>
<accession>A0A398B298</accession>
<dbReference type="EMBL" id="QWVS01000028">
    <property type="protein sequence ID" value="RID84079.1"/>
    <property type="molecule type" value="Genomic_DNA"/>
</dbReference>
<sequence>MKKWTTYDLALIALLASFIAITGAIKIPIGIPGSEFQLSAPIAVAIAAIFGFKRYLLAGILASLILFLLGIHNLLNIEIAMTFRIVAGGIVALFGTSLPVLILAGPIGTVVARFVLAITLGVPSGPLLLAAIPGMTFTALTVWPLKEVFKKISEKQRRHHHVKRAL</sequence>
<evidence type="ECO:0008006" key="4">
    <source>
        <dbReference type="Google" id="ProtNLM"/>
    </source>
</evidence>
<evidence type="ECO:0000313" key="2">
    <source>
        <dbReference type="EMBL" id="RID84079.1"/>
    </source>
</evidence>
<dbReference type="AlphaFoldDB" id="A0A398B298"/>
<reference evidence="2 3" key="1">
    <citation type="submission" date="2018-08" db="EMBL/GenBank/DDBJ databases">
        <title>Bacillus jemisoniae sp. nov., Bacillus chryseoplanitiae sp. nov., Bacillus resnikiae sp. nov., and Bacillus frankliniae sp. nov., isolated from Viking spacecraft and associated surfaces.</title>
        <authorList>
            <person name="Seuylemezian A."/>
            <person name="Vaishampayan P."/>
        </authorList>
    </citation>
    <scope>NUCLEOTIDE SEQUENCE [LARGE SCALE GENOMIC DNA]</scope>
    <source>
        <strain evidence="2 3">MA001</strain>
    </source>
</reference>
<name>A0A398B298_9BACI</name>
<evidence type="ECO:0000313" key="3">
    <source>
        <dbReference type="Proteomes" id="UP000266016"/>
    </source>
</evidence>
<keyword evidence="1" id="KW-1133">Transmembrane helix</keyword>
<keyword evidence="1" id="KW-0812">Transmembrane</keyword>
<feature type="transmembrane region" description="Helical" evidence="1">
    <location>
        <begin position="127"/>
        <end position="145"/>
    </location>
</feature>
<proteinExistence type="predicted"/>
<protein>
    <recommendedName>
        <fullName evidence="4">BioX</fullName>
    </recommendedName>
</protein>
<organism evidence="2 3">
    <name type="scientific">Peribacillus asahii</name>
    <dbReference type="NCBI Taxonomy" id="228899"/>
    <lineage>
        <taxon>Bacteria</taxon>
        <taxon>Bacillati</taxon>
        <taxon>Bacillota</taxon>
        <taxon>Bacilli</taxon>
        <taxon>Bacillales</taxon>
        <taxon>Bacillaceae</taxon>
        <taxon>Peribacillus</taxon>
    </lineage>
</organism>
<comment type="caution">
    <text evidence="2">The sequence shown here is derived from an EMBL/GenBank/DDBJ whole genome shotgun (WGS) entry which is preliminary data.</text>
</comment>
<dbReference type="Gene3D" id="1.10.1760.20">
    <property type="match status" value="1"/>
</dbReference>
<dbReference type="Proteomes" id="UP000266016">
    <property type="component" value="Unassembled WGS sequence"/>
</dbReference>
<feature type="transmembrane region" description="Helical" evidence="1">
    <location>
        <begin position="42"/>
        <end position="71"/>
    </location>
</feature>
<evidence type="ECO:0000256" key="1">
    <source>
        <dbReference type="SAM" id="Phobius"/>
    </source>
</evidence>
<feature type="transmembrane region" description="Helical" evidence="1">
    <location>
        <begin position="83"/>
        <end position="107"/>
    </location>
</feature>
<keyword evidence="3" id="KW-1185">Reference proteome</keyword>
<keyword evidence="1" id="KW-0472">Membrane</keyword>